<sequence>MYRGATQRVDEDRKASGGCRLGRDLEAHTAVMGGPGGGTLDYQGVTWLLQSSGEGSNVWHISATGGDLIHVIREGPRTIVGLGIAEWPLGT</sequence>
<gene>
    <name evidence="1" type="ORF">NDU88_002393</name>
</gene>
<comment type="caution">
    <text evidence="1">The sequence shown here is derived from an EMBL/GenBank/DDBJ whole genome shotgun (WGS) entry which is preliminary data.</text>
</comment>
<proteinExistence type="predicted"/>
<reference evidence="1" key="1">
    <citation type="journal article" date="2022" name="bioRxiv">
        <title>Sequencing and chromosome-scale assembly of the giantPleurodeles waltlgenome.</title>
        <authorList>
            <person name="Brown T."/>
            <person name="Elewa A."/>
            <person name="Iarovenko S."/>
            <person name="Subramanian E."/>
            <person name="Araus A.J."/>
            <person name="Petzold A."/>
            <person name="Susuki M."/>
            <person name="Suzuki K.-i.T."/>
            <person name="Hayashi T."/>
            <person name="Toyoda A."/>
            <person name="Oliveira C."/>
            <person name="Osipova E."/>
            <person name="Leigh N.D."/>
            <person name="Simon A."/>
            <person name="Yun M.H."/>
        </authorList>
    </citation>
    <scope>NUCLEOTIDE SEQUENCE</scope>
    <source>
        <strain evidence="1">20211129_DDA</strain>
        <tissue evidence="1">Liver</tissue>
    </source>
</reference>
<dbReference type="EMBL" id="JANPWB010000001">
    <property type="protein sequence ID" value="KAJ1214780.1"/>
    <property type="molecule type" value="Genomic_DNA"/>
</dbReference>
<protein>
    <submittedName>
        <fullName evidence="1">Uncharacterized protein</fullName>
    </submittedName>
</protein>
<name>A0AAV7WPR5_PLEWA</name>
<dbReference type="AlphaFoldDB" id="A0AAV7WPR5"/>
<dbReference type="Proteomes" id="UP001066276">
    <property type="component" value="Chromosome 1_1"/>
</dbReference>
<keyword evidence="2" id="KW-1185">Reference proteome</keyword>
<evidence type="ECO:0000313" key="2">
    <source>
        <dbReference type="Proteomes" id="UP001066276"/>
    </source>
</evidence>
<evidence type="ECO:0000313" key="1">
    <source>
        <dbReference type="EMBL" id="KAJ1214780.1"/>
    </source>
</evidence>
<accession>A0AAV7WPR5</accession>
<organism evidence="1 2">
    <name type="scientific">Pleurodeles waltl</name>
    <name type="common">Iberian ribbed newt</name>
    <dbReference type="NCBI Taxonomy" id="8319"/>
    <lineage>
        <taxon>Eukaryota</taxon>
        <taxon>Metazoa</taxon>
        <taxon>Chordata</taxon>
        <taxon>Craniata</taxon>
        <taxon>Vertebrata</taxon>
        <taxon>Euteleostomi</taxon>
        <taxon>Amphibia</taxon>
        <taxon>Batrachia</taxon>
        <taxon>Caudata</taxon>
        <taxon>Salamandroidea</taxon>
        <taxon>Salamandridae</taxon>
        <taxon>Pleurodelinae</taxon>
        <taxon>Pleurodeles</taxon>
    </lineage>
</organism>